<dbReference type="InterPro" id="IPR049560">
    <property type="entry name" value="MeTrfase_RsmB-F_NOP2_cat"/>
</dbReference>
<feature type="binding site" evidence="13">
    <location>
        <begin position="259"/>
        <end position="265"/>
    </location>
    <ligand>
        <name>S-adenosyl-L-methionine</name>
        <dbReference type="ChEBI" id="CHEBI:59789"/>
    </ligand>
</feature>
<keyword evidence="4" id="KW-0963">Cytoplasm</keyword>
<keyword evidence="16" id="KW-1185">Reference proteome</keyword>
<feature type="binding site" evidence="13">
    <location>
        <position position="283"/>
    </location>
    <ligand>
        <name>S-adenosyl-L-methionine</name>
        <dbReference type="ChEBI" id="CHEBI:59789"/>
    </ligand>
</feature>
<dbReference type="Pfam" id="PF01029">
    <property type="entry name" value="NusB"/>
    <property type="match status" value="1"/>
</dbReference>
<organism evidence="15 16">
    <name type="scientific">Virgibacillus tibetensis</name>
    <dbReference type="NCBI Taxonomy" id="3042313"/>
    <lineage>
        <taxon>Bacteria</taxon>
        <taxon>Bacillati</taxon>
        <taxon>Bacillota</taxon>
        <taxon>Bacilli</taxon>
        <taxon>Bacillales</taxon>
        <taxon>Bacillaceae</taxon>
        <taxon>Virgibacillus</taxon>
    </lineage>
</organism>
<dbReference type="InterPro" id="IPR054728">
    <property type="entry name" value="RsmB-like_ferredoxin"/>
</dbReference>
<evidence type="ECO:0000256" key="3">
    <source>
        <dbReference type="ARBA" id="ARBA00012140"/>
    </source>
</evidence>
<evidence type="ECO:0000256" key="6">
    <source>
        <dbReference type="ARBA" id="ARBA00022603"/>
    </source>
</evidence>
<evidence type="ECO:0000256" key="13">
    <source>
        <dbReference type="PROSITE-ProRule" id="PRU01023"/>
    </source>
</evidence>
<evidence type="ECO:0000256" key="1">
    <source>
        <dbReference type="ARBA" id="ARBA00002724"/>
    </source>
</evidence>
<evidence type="ECO:0000259" key="14">
    <source>
        <dbReference type="PROSITE" id="PS51686"/>
    </source>
</evidence>
<dbReference type="InterPro" id="IPR023267">
    <property type="entry name" value="RCMT"/>
</dbReference>
<dbReference type="RefSeq" id="WP_327606295.1">
    <property type="nucleotide sequence ID" value="NZ_JARZFX010000001.1"/>
</dbReference>
<dbReference type="EMBL" id="JARZFX010000001">
    <property type="protein sequence ID" value="MEC5422744.1"/>
    <property type="molecule type" value="Genomic_DNA"/>
</dbReference>
<dbReference type="Proteomes" id="UP001335737">
    <property type="component" value="Unassembled WGS sequence"/>
</dbReference>
<keyword evidence="6 13" id="KW-0489">Methyltransferase</keyword>
<dbReference type="Gene3D" id="3.30.70.1170">
    <property type="entry name" value="Sun protein, domain 3"/>
    <property type="match status" value="1"/>
</dbReference>
<dbReference type="Gene3D" id="1.10.940.10">
    <property type="entry name" value="NusB-like"/>
    <property type="match status" value="1"/>
</dbReference>
<dbReference type="InterPro" id="IPR006027">
    <property type="entry name" value="NusB_RsmB_TIM44"/>
</dbReference>
<evidence type="ECO:0000256" key="10">
    <source>
        <dbReference type="ARBA" id="ARBA00030399"/>
    </source>
</evidence>
<evidence type="ECO:0000256" key="7">
    <source>
        <dbReference type="ARBA" id="ARBA00022679"/>
    </source>
</evidence>
<dbReference type="EC" id="2.1.1.176" evidence="3"/>
<comment type="subcellular location">
    <subcellularLocation>
        <location evidence="2">Cytoplasm</location>
    </subcellularLocation>
</comment>
<feature type="binding site" evidence="13">
    <location>
        <position position="329"/>
    </location>
    <ligand>
        <name>S-adenosyl-L-methionine</name>
        <dbReference type="ChEBI" id="CHEBI:59789"/>
    </ligand>
</feature>
<feature type="binding site" evidence="13">
    <location>
        <position position="310"/>
    </location>
    <ligand>
        <name>S-adenosyl-L-methionine</name>
        <dbReference type="ChEBI" id="CHEBI:59789"/>
    </ligand>
</feature>
<dbReference type="NCBIfam" id="TIGR00563">
    <property type="entry name" value="rsmB"/>
    <property type="match status" value="1"/>
</dbReference>
<name>A0ABU6KBV2_9BACI</name>
<dbReference type="Pfam" id="PF22458">
    <property type="entry name" value="RsmF-B_ferredox"/>
    <property type="match status" value="1"/>
</dbReference>
<dbReference type="GO" id="GO:0032259">
    <property type="term" value="P:methylation"/>
    <property type="evidence" value="ECO:0007669"/>
    <property type="project" value="UniProtKB-KW"/>
</dbReference>
<dbReference type="CDD" id="cd02440">
    <property type="entry name" value="AdoMet_MTases"/>
    <property type="match status" value="1"/>
</dbReference>
<evidence type="ECO:0000256" key="9">
    <source>
        <dbReference type="ARBA" id="ARBA00022884"/>
    </source>
</evidence>
<comment type="catalytic activity">
    <reaction evidence="12">
        <text>cytidine(967) in 16S rRNA + S-adenosyl-L-methionine = 5-methylcytidine(967) in 16S rRNA + S-adenosyl-L-homocysteine + H(+)</text>
        <dbReference type="Rhea" id="RHEA:42748"/>
        <dbReference type="Rhea" id="RHEA-COMP:10219"/>
        <dbReference type="Rhea" id="RHEA-COMP:10220"/>
        <dbReference type="ChEBI" id="CHEBI:15378"/>
        <dbReference type="ChEBI" id="CHEBI:57856"/>
        <dbReference type="ChEBI" id="CHEBI:59789"/>
        <dbReference type="ChEBI" id="CHEBI:74483"/>
        <dbReference type="ChEBI" id="CHEBI:82748"/>
        <dbReference type="EC" id="2.1.1.176"/>
    </reaction>
</comment>
<evidence type="ECO:0000313" key="15">
    <source>
        <dbReference type="EMBL" id="MEC5422744.1"/>
    </source>
</evidence>
<dbReference type="PROSITE" id="PS51686">
    <property type="entry name" value="SAM_MT_RSMB_NOP"/>
    <property type="match status" value="1"/>
</dbReference>
<evidence type="ECO:0000256" key="2">
    <source>
        <dbReference type="ARBA" id="ARBA00004496"/>
    </source>
</evidence>
<evidence type="ECO:0000256" key="12">
    <source>
        <dbReference type="ARBA" id="ARBA00047283"/>
    </source>
</evidence>
<evidence type="ECO:0000256" key="4">
    <source>
        <dbReference type="ARBA" id="ARBA00022490"/>
    </source>
</evidence>
<keyword evidence="5" id="KW-0698">rRNA processing</keyword>
<dbReference type="Pfam" id="PF01189">
    <property type="entry name" value="Methyltr_RsmB-F"/>
    <property type="match status" value="1"/>
</dbReference>
<proteinExistence type="inferred from homology"/>
<reference evidence="15 16" key="1">
    <citation type="journal article" date="2024" name="Int. J. Syst. Evol. Microbiol.">
        <title>Virgibacillus tibetensis sp. nov., isolated from salt lake on the Tibetan Plateau of China.</title>
        <authorList>
            <person name="Phurbu D."/>
            <person name="Liu Z.-X."/>
            <person name="Wang R."/>
            <person name="Zheng Y.-Y."/>
            <person name="Liu H.-C."/>
            <person name="Zhou Y.-G."/>
            <person name="Yu Y.-J."/>
            <person name="Li A.-H."/>
        </authorList>
    </citation>
    <scope>NUCLEOTIDE SEQUENCE [LARGE SCALE GENOMIC DNA]</scope>
    <source>
        <strain evidence="15 16">C22-A2</strain>
    </source>
</reference>
<comment type="similarity">
    <text evidence="13">Belongs to the class I-like SAM-binding methyltransferase superfamily. RsmB/NOP family.</text>
</comment>
<feature type="domain" description="SAM-dependent MTase RsmB/NOP-type" evidence="14">
    <location>
        <begin position="170"/>
        <end position="448"/>
    </location>
</feature>
<feature type="active site" description="Nucleophile" evidence="13">
    <location>
        <position position="382"/>
    </location>
</feature>
<keyword evidence="9 13" id="KW-0694">RNA-binding</keyword>
<dbReference type="SUPFAM" id="SSF48013">
    <property type="entry name" value="NusB-like"/>
    <property type="match status" value="1"/>
</dbReference>
<dbReference type="PRINTS" id="PR02008">
    <property type="entry name" value="RCMTFAMILY"/>
</dbReference>
<accession>A0ABU6KBV2</accession>
<dbReference type="InterPro" id="IPR001678">
    <property type="entry name" value="MeTrfase_RsmB-F_NOP2_dom"/>
</dbReference>
<dbReference type="SUPFAM" id="SSF53335">
    <property type="entry name" value="S-adenosyl-L-methionine-dependent methyltransferases"/>
    <property type="match status" value="1"/>
</dbReference>
<dbReference type="InterPro" id="IPR004573">
    <property type="entry name" value="rRNA_ssu_MeTfrase_B"/>
</dbReference>
<evidence type="ECO:0000256" key="8">
    <source>
        <dbReference type="ARBA" id="ARBA00022691"/>
    </source>
</evidence>
<dbReference type="InterPro" id="IPR029063">
    <property type="entry name" value="SAM-dependent_MTases_sf"/>
</dbReference>
<dbReference type="NCBIfam" id="NF011494">
    <property type="entry name" value="PRK14902.1"/>
    <property type="match status" value="1"/>
</dbReference>
<keyword evidence="8 13" id="KW-0949">S-adenosyl-L-methionine</keyword>
<comment type="caution">
    <text evidence="15">The sequence shown here is derived from an EMBL/GenBank/DDBJ whole genome shotgun (WGS) entry which is preliminary data.</text>
</comment>
<evidence type="ECO:0000256" key="11">
    <source>
        <dbReference type="ARBA" id="ARBA00031088"/>
    </source>
</evidence>
<sequence>MSDYQLRNTVLNLLLRIDKDNGFSNLVIDSELKSGRVNPKDEGLLTEVVYGTIQRKLTLDYYIDSFVDSKKKLDDWVKMLLRMSIYQMVFLDKVPDHAIINEAVEIAKKRGHKGTASFVNGVLRNIQRKGVPDTAEIKNAAKRIAIETSHPEWLVERWTAAYGLETTKEMCLTNLNRKSVSIRVQPLKITRNEAMKALSEQGFEIRESVFSDQGIIIDKGNILKSDLFNDGFVTIQDQSSMLVAEMLNVEKEMHVLDACSAPGGKVTHIAEKMKNTGKIHAYDLHQKKVKLIDKKAADLQLSIIDAKAVDARLLQEEHEEESFDRIVVDAPCSGLGVLKGKPEIKYHKKESDINRLATIQLDILESVAPLLKKEGLLIYSTCTVDPQENEGVVNKFLDRNSNFSIDGRFFEELPSEIKSSPGITAAGLQLFPQTHETDGFFLTRFIKN</sequence>
<protein>
    <recommendedName>
        <fullName evidence="3">16S rRNA (cytosine(967)-C(5))-methyltransferase</fullName>
        <ecNumber evidence="3">2.1.1.176</ecNumber>
    </recommendedName>
    <alternativeName>
        <fullName evidence="10">16S rRNA m5C967 methyltransferase</fullName>
    </alternativeName>
    <alternativeName>
        <fullName evidence="11">rRNA (cytosine-C(5)-)-methyltransferase RsmB</fullName>
    </alternativeName>
</protein>
<dbReference type="PANTHER" id="PTHR22807">
    <property type="entry name" value="NOP2 YEAST -RELATED NOL1/NOP2/FMU SUN DOMAIN-CONTAINING"/>
    <property type="match status" value="1"/>
</dbReference>
<keyword evidence="7 13" id="KW-0808">Transferase</keyword>
<dbReference type="GO" id="GO:0008168">
    <property type="term" value="F:methyltransferase activity"/>
    <property type="evidence" value="ECO:0007669"/>
    <property type="project" value="UniProtKB-KW"/>
</dbReference>
<dbReference type="Gene3D" id="3.40.50.150">
    <property type="entry name" value="Vaccinia Virus protein VP39"/>
    <property type="match status" value="1"/>
</dbReference>
<evidence type="ECO:0000256" key="5">
    <source>
        <dbReference type="ARBA" id="ARBA00022552"/>
    </source>
</evidence>
<evidence type="ECO:0000313" key="16">
    <source>
        <dbReference type="Proteomes" id="UP001335737"/>
    </source>
</evidence>
<dbReference type="PANTHER" id="PTHR22807:SF53">
    <property type="entry name" value="RIBOSOMAL RNA SMALL SUBUNIT METHYLTRANSFERASE B-RELATED"/>
    <property type="match status" value="1"/>
</dbReference>
<gene>
    <name evidence="15" type="primary">rsmB</name>
    <name evidence="15" type="ORF">QGM71_04440</name>
</gene>
<comment type="function">
    <text evidence="1">Specifically methylates the cytosine at position 967 (m5C967) of 16S rRNA.</text>
</comment>
<dbReference type="InterPro" id="IPR035926">
    <property type="entry name" value="NusB-like_sf"/>
</dbReference>